<dbReference type="InterPro" id="IPR002933">
    <property type="entry name" value="Peptidase_M20"/>
</dbReference>
<comment type="similarity">
    <text evidence="2">Belongs to the peptidase M20A family.</text>
</comment>
<dbReference type="Gene3D" id="3.30.70.360">
    <property type="match status" value="1"/>
</dbReference>
<name>A0A4R5EKN8_9RHOB</name>
<sequence length="374" mass="38497">MGDMMMDVVELTRRLVSFDTVNPPGREAEAMRACAKLLSGAGFTCRDIPMGDGRSNLLATRGLTDGKAALGFTGHLDTVPLGARDWRFPPHAATLSDGCIHGRGTTDMKGGVAAFICASLSAPPPPGGIALLITAGEETGSDGARVMVDAGGLPTIGALIVAEPTLNRAVPGHKGALWLRLSAQGVTAHGSMPERGVNAVMCMAHALAALDGIDLGATHPVMGAPTLNLGTIHGGLNTNSVPDFCEATLDLRSVPGVSHADLRAMISARLGPDIEIEPLIDLPAVWTDPAHPWMAAITAHSAAIAGAETVPSAASYFTDASIFTPALGEVATMILGPGDPGLAHQTDEYVSVDRLNEAQSIYTAAISDWNGSHL</sequence>
<dbReference type="InterPro" id="IPR036264">
    <property type="entry name" value="Bact_exopeptidase_dim_dom"/>
</dbReference>
<dbReference type="InterPro" id="IPR001261">
    <property type="entry name" value="ArgE/DapE_CS"/>
</dbReference>
<dbReference type="Gene3D" id="3.40.630.10">
    <property type="entry name" value="Zn peptidases"/>
    <property type="match status" value="1"/>
</dbReference>
<gene>
    <name evidence="7" type="ORF">E1B25_18885</name>
</gene>
<dbReference type="SUPFAM" id="SSF53187">
    <property type="entry name" value="Zn-dependent exopeptidases"/>
    <property type="match status" value="1"/>
</dbReference>
<comment type="cofactor">
    <cofactor evidence="1">
        <name>Zn(2+)</name>
        <dbReference type="ChEBI" id="CHEBI:29105"/>
    </cofactor>
</comment>
<proteinExistence type="inferred from homology"/>
<organism evidence="7 8">
    <name type="scientific">Antarcticimicrobium sediminis</name>
    <dbReference type="NCBI Taxonomy" id="2546227"/>
    <lineage>
        <taxon>Bacteria</taxon>
        <taxon>Pseudomonadati</taxon>
        <taxon>Pseudomonadota</taxon>
        <taxon>Alphaproteobacteria</taxon>
        <taxon>Rhodobacterales</taxon>
        <taxon>Paracoccaceae</taxon>
        <taxon>Antarcticimicrobium</taxon>
    </lineage>
</organism>
<dbReference type="EMBL" id="SMFP01000017">
    <property type="protein sequence ID" value="TDE34833.1"/>
    <property type="molecule type" value="Genomic_DNA"/>
</dbReference>
<dbReference type="Pfam" id="PF07687">
    <property type="entry name" value="M20_dimer"/>
    <property type="match status" value="1"/>
</dbReference>
<dbReference type="Proteomes" id="UP000294662">
    <property type="component" value="Unassembled WGS sequence"/>
</dbReference>
<dbReference type="GO" id="GO:0016787">
    <property type="term" value="F:hydrolase activity"/>
    <property type="evidence" value="ECO:0007669"/>
    <property type="project" value="UniProtKB-KW"/>
</dbReference>
<evidence type="ECO:0000256" key="4">
    <source>
        <dbReference type="ARBA" id="ARBA00022801"/>
    </source>
</evidence>
<evidence type="ECO:0000259" key="6">
    <source>
        <dbReference type="Pfam" id="PF07687"/>
    </source>
</evidence>
<keyword evidence="8" id="KW-1185">Reference proteome</keyword>
<dbReference type="InterPro" id="IPR050072">
    <property type="entry name" value="Peptidase_M20A"/>
</dbReference>
<dbReference type="CDD" id="cd08659">
    <property type="entry name" value="M20_ArgE_DapE-like"/>
    <property type="match status" value="1"/>
</dbReference>
<evidence type="ECO:0000256" key="5">
    <source>
        <dbReference type="ARBA" id="ARBA00022833"/>
    </source>
</evidence>
<reference evidence="7 8" key="1">
    <citation type="submission" date="2019-03" db="EMBL/GenBank/DDBJ databases">
        <authorList>
            <person name="Zhang S."/>
        </authorList>
    </citation>
    <scope>NUCLEOTIDE SEQUENCE [LARGE SCALE GENOMIC DNA]</scope>
    <source>
        <strain evidence="7 8">S4J41</strain>
    </source>
</reference>
<dbReference type="InterPro" id="IPR011650">
    <property type="entry name" value="Peptidase_M20_dimer"/>
</dbReference>
<comment type="caution">
    <text evidence="7">The sequence shown here is derived from an EMBL/GenBank/DDBJ whole genome shotgun (WGS) entry which is preliminary data.</text>
</comment>
<evidence type="ECO:0000313" key="7">
    <source>
        <dbReference type="EMBL" id="TDE34833.1"/>
    </source>
</evidence>
<dbReference type="GO" id="GO:0046872">
    <property type="term" value="F:metal ion binding"/>
    <property type="evidence" value="ECO:0007669"/>
    <property type="project" value="UniProtKB-KW"/>
</dbReference>
<dbReference type="PROSITE" id="PS00759">
    <property type="entry name" value="ARGE_DAPE_CPG2_2"/>
    <property type="match status" value="1"/>
</dbReference>
<keyword evidence="5" id="KW-0862">Zinc</keyword>
<dbReference type="AlphaFoldDB" id="A0A4R5EKN8"/>
<evidence type="ECO:0000313" key="8">
    <source>
        <dbReference type="Proteomes" id="UP000294662"/>
    </source>
</evidence>
<dbReference type="PANTHER" id="PTHR43808">
    <property type="entry name" value="ACETYLORNITHINE DEACETYLASE"/>
    <property type="match status" value="1"/>
</dbReference>
<dbReference type="PANTHER" id="PTHR43808:SF8">
    <property type="entry name" value="PEPTIDASE M20 DIMERISATION DOMAIN-CONTAINING PROTEIN"/>
    <property type="match status" value="1"/>
</dbReference>
<feature type="domain" description="Peptidase M20 dimerisation" evidence="6">
    <location>
        <begin position="172"/>
        <end position="270"/>
    </location>
</feature>
<accession>A0A4R5EKN8</accession>
<dbReference type="OrthoDB" id="9809784at2"/>
<dbReference type="PROSITE" id="PS00758">
    <property type="entry name" value="ARGE_DAPE_CPG2_1"/>
    <property type="match status" value="1"/>
</dbReference>
<protein>
    <submittedName>
        <fullName evidence="7">M20 family peptidase</fullName>
    </submittedName>
</protein>
<dbReference type="Pfam" id="PF01546">
    <property type="entry name" value="Peptidase_M20"/>
    <property type="match status" value="1"/>
</dbReference>
<keyword evidence="3" id="KW-0479">Metal-binding</keyword>
<evidence type="ECO:0000256" key="1">
    <source>
        <dbReference type="ARBA" id="ARBA00001947"/>
    </source>
</evidence>
<dbReference type="SUPFAM" id="SSF55031">
    <property type="entry name" value="Bacterial exopeptidase dimerisation domain"/>
    <property type="match status" value="1"/>
</dbReference>
<keyword evidence="4" id="KW-0378">Hydrolase</keyword>
<evidence type="ECO:0000256" key="2">
    <source>
        <dbReference type="ARBA" id="ARBA00006247"/>
    </source>
</evidence>
<evidence type="ECO:0000256" key="3">
    <source>
        <dbReference type="ARBA" id="ARBA00022723"/>
    </source>
</evidence>